<dbReference type="Pfam" id="PF21403">
    <property type="entry name" value="OTU1_UBXL"/>
    <property type="match status" value="1"/>
</dbReference>
<comment type="subcellular location">
    <subcellularLocation>
        <location evidence="2 11">Cytoplasm</location>
    </subcellularLocation>
</comment>
<protein>
    <recommendedName>
        <fullName evidence="11">Ubiquitin thioesterase OTU</fullName>
        <ecNumber evidence="11">3.4.19.12</ecNumber>
    </recommendedName>
</protein>
<organism evidence="13 14">
    <name type="scientific">Monosporascus ibericus</name>
    <dbReference type="NCBI Taxonomy" id="155417"/>
    <lineage>
        <taxon>Eukaryota</taxon>
        <taxon>Fungi</taxon>
        <taxon>Dikarya</taxon>
        <taxon>Ascomycota</taxon>
        <taxon>Pezizomycotina</taxon>
        <taxon>Sordariomycetes</taxon>
        <taxon>Xylariomycetidae</taxon>
        <taxon>Xylariales</taxon>
        <taxon>Xylariales incertae sedis</taxon>
        <taxon>Monosporascus</taxon>
    </lineage>
</organism>
<comment type="function">
    <text evidence="11">Hydrolase that can remove conjugated ubiquitin from proteins and may therefore play an important regulatory role at the level of protein turnover by preventing degradation.</text>
</comment>
<dbReference type="EC" id="3.4.19.12" evidence="11"/>
<dbReference type="Gene3D" id="3.90.70.80">
    <property type="match status" value="1"/>
</dbReference>
<accession>A0A4Q4TI46</accession>
<dbReference type="FunFam" id="3.90.70.80:FF:000016">
    <property type="entry name" value="Putative ubiquitin thioesterase otu1"/>
    <property type="match status" value="1"/>
</dbReference>
<evidence type="ECO:0000256" key="5">
    <source>
        <dbReference type="ARBA" id="ARBA00022723"/>
    </source>
</evidence>
<dbReference type="InterPro" id="IPR057766">
    <property type="entry name" value="Znf-C2H2_OTU1-like_C"/>
</dbReference>
<dbReference type="GO" id="GO:0030968">
    <property type="term" value="P:endoplasmic reticulum unfolded protein response"/>
    <property type="evidence" value="ECO:0007669"/>
    <property type="project" value="TreeGrafter"/>
</dbReference>
<dbReference type="Gene3D" id="3.10.20.90">
    <property type="entry name" value="Phosphatidylinositol 3-kinase Catalytic Subunit, Chain A, domain 1"/>
    <property type="match status" value="1"/>
</dbReference>
<dbReference type="GO" id="GO:0005829">
    <property type="term" value="C:cytosol"/>
    <property type="evidence" value="ECO:0007669"/>
    <property type="project" value="TreeGrafter"/>
</dbReference>
<dbReference type="AlphaFoldDB" id="A0A4Q4TI46"/>
<dbReference type="InterPro" id="IPR048857">
    <property type="entry name" value="OTU1_Ubl"/>
</dbReference>
<sequence length="332" mass="36370">MKLRYRAPSGGGTLELDDSATVGLLLESIKQATGLSEVTVKYGWPPRPLNVDQADITLQTLGLQRESFTVVPVEHVSATAAADASSAVPAASPPGIVFPGSEPPKSIKDQNISVPMPETGSTLVLRVMPDDNSCLFTAVGGALRGLPPSPEGYTPERLRRIIVDHIKDNPEKYSEAILGSSPNAYCARMLRPDTWGGAIELGIISETFGLEICSVDVRTSNVFKFGEGQHELRCVLVYSDIHYDRVAEVFVEAQEEMDFDVTRWAVDASDHVLQHTKEMCRKLKEEHHYYTDTSGFVVMCNDCGWIGQGQKALAEHSLKTLHTNITEIQDTQ</sequence>
<dbReference type="GO" id="GO:0036503">
    <property type="term" value="P:ERAD pathway"/>
    <property type="evidence" value="ECO:0007669"/>
    <property type="project" value="TreeGrafter"/>
</dbReference>
<dbReference type="Pfam" id="PF24560">
    <property type="entry name" value="zf-C2H2_OTU1_C"/>
    <property type="match status" value="1"/>
</dbReference>
<dbReference type="InterPro" id="IPR038765">
    <property type="entry name" value="Papain-like_cys_pep_sf"/>
</dbReference>
<keyword evidence="3 11" id="KW-0963">Cytoplasm</keyword>
<dbReference type="GO" id="GO:0016579">
    <property type="term" value="P:protein deubiquitination"/>
    <property type="evidence" value="ECO:0007669"/>
    <property type="project" value="TreeGrafter"/>
</dbReference>
<keyword evidence="7 11" id="KW-0833">Ubl conjugation pathway</keyword>
<comment type="caution">
    <text evidence="13">The sequence shown here is derived from an EMBL/GenBank/DDBJ whole genome shotgun (WGS) entry which is preliminary data.</text>
</comment>
<dbReference type="GO" id="GO:0008270">
    <property type="term" value="F:zinc ion binding"/>
    <property type="evidence" value="ECO:0007669"/>
    <property type="project" value="UniProtKB-KW"/>
</dbReference>
<name>A0A4Q4TI46_9PEZI</name>
<evidence type="ECO:0000256" key="4">
    <source>
        <dbReference type="ARBA" id="ARBA00022670"/>
    </source>
</evidence>
<dbReference type="GO" id="GO:0005634">
    <property type="term" value="C:nucleus"/>
    <property type="evidence" value="ECO:0007669"/>
    <property type="project" value="TreeGrafter"/>
</dbReference>
<comment type="catalytic activity">
    <reaction evidence="1 11">
        <text>Thiol-dependent hydrolysis of ester, thioester, amide, peptide and isopeptide bonds formed by the C-terminal Gly of ubiquitin (a 76-residue protein attached to proteins as an intracellular targeting signal).</text>
        <dbReference type="EC" id="3.4.19.12"/>
    </reaction>
</comment>
<evidence type="ECO:0000256" key="10">
    <source>
        <dbReference type="ARBA" id="ARBA00022833"/>
    </source>
</evidence>
<evidence type="ECO:0000256" key="8">
    <source>
        <dbReference type="ARBA" id="ARBA00022801"/>
    </source>
</evidence>
<evidence type="ECO:0000256" key="3">
    <source>
        <dbReference type="ARBA" id="ARBA00022490"/>
    </source>
</evidence>
<feature type="domain" description="OTU" evidence="12">
    <location>
        <begin position="123"/>
        <end position="249"/>
    </location>
</feature>
<dbReference type="PANTHER" id="PTHR13312:SF0">
    <property type="entry name" value="UBIQUITIN THIOESTERASE OTU1"/>
    <property type="match status" value="1"/>
</dbReference>
<keyword evidence="14" id="KW-1185">Reference proteome</keyword>
<proteinExistence type="predicted"/>
<dbReference type="OrthoDB" id="65596at2759"/>
<reference evidence="13 14" key="1">
    <citation type="submission" date="2018-06" db="EMBL/GenBank/DDBJ databases">
        <title>Complete Genomes of Monosporascus.</title>
        <authorList>
            <person name="Robinson A.J."/>
            <person name="Natvig D.O."/>
        </authorList>
    </citation>
    <scope>NUCLEOTIDE SEQUENCE [LARGE SCALE GENOMIC DNA]</scope>
    <source>
        <strain evidence="13 14">CBS 110550</strain>
    </source>
</reference>
<dbReference type="EMBL" id="QJNU01000149">
    <property type="protein sequence ID" value="RYP05922.1"/>
    <property type="molecule type" value="Genomic_DNA"/>
</dbReference>
<dbReference type="InterPro" id="IPR003323">
    <property type="entry name" value="OTU_dom"/>
</dbReference>
<evidence type="ECO:0000256" key="9">
    <source>
        <dbReference type="ARBA" id="ARBA00022807"/>
    </source>
</evidence>
<dbReference type="GO" id="GO:0004843">
    <property type="term" value="F:cysteine-type deubiquitinase activity"/>
    <property type="evidence" value="ECO:0007669"/>
    <property type="project" value="UniProtKB-UniRule"/>
</dbReference>
<dbReference type="PANTHER" id="PTHR13312">
    <property type="entry name" value="HIV-INDUCED PROTEIN-7-LIKE PROTEASE"/>
    <property type="match status" value="1"/>
</dbReference>
<evidence type="ECO:0000256" key="6">
    <source>
        <dbReference type="ARBA" id="ARBA00022771"/>
    </source>
</evidence>
<evidence type="ECO:0000256" key="2">
    <source>
        <dbReference type="ARBA" id="ARBA00004496"/>
    </source>
</evidence>
<keyword evidence="10" id="KW-0862">Zinc</keyword>
<dbReference type="SUPFAM" id="SSF54001">
    <property type="entry name" value="Cysteine proteinases"/>
    <property type="match status" value="1"/>
</dbReference>
<dbReference type="STRING" id="155417.A0A4Q4TI46"/>
<dbReference type="Proteomes" id="UP000293360">
    <property type="component" value="Unassembled WGS sequence"/>
</dbReference>
<dbReference type="Pfam" id="PF02338">
    <property type="entry name" value="OTU"/>
    <property type="match status" value="1"/>
</dbReference>
<evidence type="ECO:0000259" key="12">
    <source>
        <dbReference type="PROSITE" id="PS50802"/>
    </source>
</evidence>
<evidence type="ECO:0000313" key="13">
    <source>
        <dbReference type="EMBL" id="RYP05922.1"/>
    </source>
</evidence>
<evidence type="ECO:0000256" key="11">
    <source>
        <dbReference type="RuleBase" id="RU367104"/>
    </source>
</evidence>
<evidence type="ECO:0000256" key="1">
    <source>
        <dbReference type="ARBA" id="ARBA00000707"/>
    </source>
</evidence>
<dbReference type="PROSITE" id="PS50802">
    <property type="entry name" value="OTU"/>
    <property type="match status" value="1"/>
</dbReference>
<keyword evidence="6" id="KW-0863">Zinc-finger</keyword>
<dbReference type="CDD" id="cd22745">
    <property type="entry name" value="OTU_OTU1"/>
    <property type="match status" value="1"/>
</dbReference>
<keyword evidence="8 11" id="KW-0378">Hydrolase</keyword>
<keyword evidence="9 11" id="KW-0788">Thiol protease</keyword>
<evidence type="ECO:0000256" key="7">
    <source>
        <dbReference type="ARBA" id="ARBA00022786"/>
    </source>
</evidence>
<gene>
    <name evidence="13" type="ORF">DL764_003480</name>
</gene>
<keyword evidence="4" id="KW-0645">Protease</keyword>
<evidence type="ECO:0000313" key="14">
    <source>
        <dbReference type="Proteomes" id="UP000293360"/>
    </source>
</evidence>
<keyword evidence="5" id="KW-0479">Metal-binding</keyword>